<comment type="caution">
    <text evidence="1">The sequence shown here is derived from an EMBL/GenBank/DDBJ whole genome shotgun (WGS) entry which is preliminary data.</text>
</comment>
<evidence type="ECO:0000313" key="1">
    <source>
        <dbReference type="EMBL" id="KKZ10172.1"/>
    </source>
</evidence>
<reference evidence="1 2" key="2">
    <citation type="submission" date="2015-05" db="EMBL/GenBank/DDBJ databases">
        <title>Lifestyle Evolution in Cyanobacterial Symbionts of Sponges.</title>
        <authorList>
            <person name="Burgsdorf I."/>
            <person name="Slaby B.M."/>
            <person name="Handley K.M."/>
            <person name="Haber M."/>
            <person name="Blom J."/>
            <person name="Marshall C.W."/>
            <person name="Gilbert J.A."/>
            <person name="Hentschel U."/>
            <person name="Steindler L."/>
        </authorList>
    </citation>
    <scope>NUCLEOTIDE SEQUENCE [LARGE SCALE GENOMIC DNA]</scope>
    <source>
        <strain evidence="1">15L</strain>
    </source>
</reference>
<proteinExistence type="predicted"/>
<organism evidence="1 2">
    <name type="scientific">Candidatus Synechococcus spongiarum 15L</name>
    <dbReference type="NCBI Taxonomy" id="1608419"/>
    <lineage>
        <taxon>Bacteria</taxon>
        <taxon>Bacillati</taxon>
        <taxon>Cyanobacteriota</taxon>
        <taxon>Cyanophyceae</taxon>
        <taxon>Synechococcales</taxon>
        <taxon>Synechococcaceae</taxon>
        <taxon>Synechococcus</taxon>
    </lineage>
</organism>
<evidence type="ECO:0008006" key="3">
    <source>
        <dbReference type="Google" id="ProtNLM"/>
    </source>
</evidence>
<dbReference type="EMBL" id="JYFQ01000203">
    <property type="protein sequence ID" value="KKZ10172.1"/>
    <property type="molecule type" value="Genomic_DNA"/>
</dbReference>
<name>A0A0G8ASC4_9SYNE</name>
<accession>A0A0G8ASC4</accession>
<reference evidence="1 2" key="1">
    <citation type="submission" date="2015-02" db="EMBL/GenBank/DDBJ databases">
        <authorList>
            <person name="Slaby B."/>
            <person name="Hentschel U."/>
        </authorList>
    </citation>
    <scope>NUCLEOTIDE SEQUENCE [LARGE SCALE GENOMIC DNA]</scope>
    <source>
        <strain evidence="1">15L</strain>
    </source>
</reference>
<dbReference type="Proteomes" id="UP000035037">
    <property type="component" value="Unassembled WGS sequence"/>
</dbReference>
<sequence length="69" mass="8209">MLEWESKKRKRRREVFLDRMEELIPWEKLLEQIKPCSGGAGMEALLYEAESVRRFTGSNRGGRRTRPRS</sequence>
<protein>
    <recommendedName>
        <fullName evidence="3">Transposase</fullName>
    </recommendedName>
</protein>
<dbReference type="AlphaFoldDB" id="A0A0G8ASC4"/>
<evidence type="ECO:0000313" key="2">
    <source>
        <dbReference type="Proteomes" id="UP000035037"/>
    </source>
</evidence>
<gene>
    <name evidence="1" type="ORF">TQ37_09355</name>
</gene>